<dbReference type="RefSeq" id="WP_009651248.1">
    <property type="nucleotide sequence ID" value="NC_009715.2"/>
</dbReference>
<evidence type="ECO:0000313" key="3">
    <source>
        <dbReference type="Proteomes" id="UP000006380"/>
    </source>
</evidence>
<evidence type="ECO:0000256" key="1">
    <source>
        <dbReference type="SAM" id="SignalP"/>
    </source>
</evidence>
<dbReference type="Pfam" id="PF11578">
    <property type="entry name" value="DUF3237"/>
    <property type="match status" value="1"/>
</dbReference>
<dbReference type="STRING" id="360105.CCV52592_1995"/>
<dbReference type="AlphaFoldDB" id="A7GYL6"/>
<sequence>MMRKALNFIIFTLICLGVFGCAAGAPTKPSRQMSAQSIKEPNLRPVFSILIKSSKDRLYLGEKERIFVPFTLKVSGELKGVAMSHGVDIQKQNKDSSKNILAKYGLALDDGESIYVENAGIIRTNADGSRYFVTIPKFETYSPKYKWLEKRIFVGYANKTSNGTLLTFYELK</sequence>
<dbReference type="PANTHER" id="PTHR37315:SF1">
    <property type="entry name" value="UPF0311 PROTEIN BLR7842"/>
    <property type="match status" value="1"/>
</dbReference>
<feature type="signal peptide" evidence="1">
    <location>
        <begin position="1"/>
        <end position="24"/>
    </location>
</feature>
<keyword evidence="3" id="KW-1185">Reference proteome</keyword>
<accession>A7GYL6</accession>
<organism evidence="2 3">
    <name type="scientific">Campylobacter curvus (strain 525.92)</name>
    <dbReference type="NCBI Taxonomy" id="360105"/>
    <lineage>
        <taxon>Bacteria</taxon>
        <taxon>Pseudomonadati</taxon>
        <taxon>Campylobacterota</taxon>
        <taxon>Epsilonproteobacteria</taxon>
        <taxon>Campylobacterales</taxon>
        <taxon>Campylobacteraceae</taxon>
        <taxon>Campylobacter</taxon>
    </lineage>
</organism>
<keyword evidence="1" id="KW-0732">Signal</keyword>
<feature type="chain" id="PRO_5002709707" description="DUF3237 domain-containing protein" evidence="1">
    <location>
        <begin position="25"/>
        <end position="172"/>
    </location>
</feature>
<gene>
    <name evidence="2" type="ORF">CCV52592_1995</name>
</gene>
<dbReference type="HOGENOM" id="CLU_1552440_0_0_7"/>
<dbReference type="InterPro" id="IPR020915">
    <property type="entry name" value="UPF0311"/>
</dbReference>
<dbReference type="Gene3D" id="2.40.160.20">
    <property type="match status" value="1"/>
</dbReference>
<dbReference type="OrthoDB" id="5294829at2"/>
<protein>
    <recommendedName>
        <fullName evidence="4">DUF3237 domain-containing protein</fullName>
    </recommendedName>
</protein>
<dbReference type="PANTHER" id="PTHR37315">
    <property type="entry name" value="UPF0311 PROTEIN BLR7842"/>
    <property type="match status" value="1"/>
</dbReference>
<dbReference type="PROSITE" id="PS51257">
    <property type="entry name" value="PROKAR_LIPOPROTEIN"/>
    <property type="match status" value="1"/>
</dbReference>
<evidence type="ECO:0008006" key="4">
    <source>
        <dbReference type="Google" id="ProtNLM"/>
    </source>
</evidence>
<evidence type="ECO:0000313" key="2">
    <source>
        <dbReference type="EMBL" id="EAU00516.1"/>
    </source>
</evidence>
<dbReference type="EMBL" id="CP000767">
    <property type="protein sequence ID" value="EAU00516.1"/>
    <property type="molecule type" value="Genomic_DNA"/>
</dbReference>
<dbReference type="KEGG" id="ccv:CCV52592_1995"/>
<reference evidence="2" key="1">
    <citation type="submission" date="2016-07" db="EMBL/GenBank/DDBJ databases">
        <title>Comparative genomics of the Campylobacter concisus group.</title>
        <authorList>
            <person name="Miller W.G."/>
            <person name="Yee E."/>
            <person name="Chapman M.H."/>
            <person name="Huynh S."/>
            <person name="Bono J.L."/>
            <person name="On S.L.W."/>
            <person name="StLeger J."/>
            <person name="Foster G."/>
            <person name="Parker C.T."/>
        </authorList>
    </citation>
    <scope>NUCLEOTIDE SEQUENCE</scope>
    <source>
        <strain evidence="2">525.92</strain>
    </source>
</reference>
<proteinExistence type="predicted"/>
<name>A7GYL6_CAMC5</name>
<dbReference type="Proteomes" id="UP000006380">
    <property type="component" value="Chromosome"/>
</dbReference>